<keyword evidence="1" id="KW-1133">Transmembrane helix</keyword>
<feature type="transmembrane region" description="Helical" evidence="1">
    <location>
        <begin position="53"/>
        <end position="76"/>
    </location>
</feature>
<feature type="transmembrane region" description="Helical" evidence="1">
    <location>
        <begin position="127"/>
        <end position="146"/>
    </location>
</feature>
<keyword evidence="1" id="KW-0812">Transmembrane</keyword>
<feature type="transmembrane region" description="Helical" evidence="1">
    <location>
        <begin position="21"/>
        <end position="41"/>
    </location>
</feature>
<dbReference type="RefSeq" id="WP_129785910.1">
    <property type="nucleotide sequence ID" value="NZ_RZHH01000003.1"/>
</dbReference>
<dbReference type="EMBL" id="RZHH01000003">
    <property type="protein sequence ID" value="RYJ08095.1"/>
    <property type="molecule type" value="Genomic_DNA"/>
</dbReference>
<evidence type="ECO:0000256" key="1">
    <source>
        <dbReference type="SAM" id="Phobius"/>
    </source>
</evidence>
<sequence length="267" mass="29284">MSDSGRSINFSTFLFGALPRQLLTAVVLEGITLVGFLQVSSSGFIDLDVTRNYVIGTAALGVVSVGLTIIFSYSIGKSSYSPALHKNRNLVIIAAGYTALGILMTAVAYLCNSVLLENPSIPNLEEIVFGLSIGSIFGFLIVLYISRFGVDTPENREELQAAVSDVRHSRSELDSSTKAPIHLTKLYDSLGKSMRDVSNCLRQSSTEGGRELARDIEEWSEVFSEKPEVSQAVIVHRSRSPDEEELTELRKEFESIIARLDKISKDE</sequence>
<protein>
    <submittedName>
        <fullName evidence="2">Uncharacterized protein</fullName>
    </submittedName>
</protein>
<evidence type="ECO:0000313" key="2">
    <source>
        <dbReference type="EMBL" id="RYJ08095.1"/>
    </source>
</evidence>
<name>A0A482T658_9EURY</name>
<evidence type="ECO:0000313" key="3">
    <source>
        <dbReference type="Proteomes" id="UP000294028"/>
    </source>
</evidence>
<organism evidence="2 3">
    <name type="scientific">Halogeometricum borinquense</name>
    <dbReference type="NCBI Taxonomy" id="60847"/>
    <lineage>
        <taxon>Archaea</taxon>
        <taxon>Methanobacteriati</taxon>
        <taxon>Methanobacteriota</taxon>
        <taxon>Stenosarchaea group</taxon>
        <taxon>Halobacteria</taxon>
        <taxon>Halobacteriales</taxon>
        <taxon>Haloferacaceae</taxon>
        <taxon>Halogeometricum</taxon>
    </lineage>
</organism>
<feature type="transmembrane region" description="Helical" evidence="1">
    <location>
        <begin position="88"/>
        <end position="115"/>
    </location>
</feature>
<gene>
    <name evidence="2" type="ORF">ELS19_16055</name>
</gene>
<reference evidence="2 3" key="1">
    <citation type="submission" date="2018-12" db="EMBL/GenBank/DDBJ databases">
        <title>Genome analysis provides insights into bioremediation potentialities of Halogeometricum borinquense strain N11.</title>
        <authorList>
            <person name="Najjari A."/>
            <person name="Youssef N."/>
            <person name="Fhoula I."/>
            <person name="Ben Dhia O."/>
            <person name="Mahjoubi M."/>
            <person name="Ouzari H.I."/>
            <person name="Cherif A."/>
        </authorList>
    </citation>
    <scope>NUCLEOTIDE SEQUENCE [LARGE SCALE GENOMIC DNA]</scope>
    <source>
        <strain evidence="2 3">N11</strain>
    </source>
</reference>
<keyword evidence="1" id="KW-0472">Membrane</keyword>
<dbReference type="AlphaFoldDB" id="A0A482T658"/>
<accession>A0A482T658</accession>
<proteinExistence type="predicted"/>
<comment type="caution">
    <text evidence="2">The sequence shown here is derived from an EMBL/GenBank/DDBJ whole genome shotgun (WGS) entry which is preliminary data.</text>
</comment>
<dbReference type="Proteomes" id="UP000294028">
    <property type="component" value="Unassembled WGS sequence"/>
</dbReference>